<keyword evidence="3" id="KW-1185">Reference proteome</keyword>
<evidence type="ECO:0000313" key="3">
    <source>
        <dbReference type="Proteomes" id="UP000270094"/>
    </source>
</evidence>
<feature type="compositionally biased region" description="Polar residues" evidence="1">
    <location>
        <begin position="181"/>
        <end position="198"/>
    </location>
</feature>
<feature type="compositionally biased region" description="Polar residues" evidence="1">
    <location>
        <begin position="34"/>
        <end position="66"/>
    </location>
</feature>
<feature type="region of interest" description="Disordered" evidence="1">
    <location>
        <begin position="107"/>
        <end position="268"/>
    </location>
</feature>
<feature type="compositionally biased region" description="Basic and acidic residues" evidence="1">
    <location>
        <begin position="166"/>
        <end position="180"/>
    </location>
</feature>
<dbReference type="AlphaFoldDB" id="A0A3P7IDM2"/>
<evidence type="ECO:0000256" key="1">
    <source>
        <dbReference type="SAM" id="MobiDB-lite"/>
    </source>
</evidence>
<gene>
    <name evidence="2" type="ORF">SVUK_LOCUS951</name>
</gene>
<sequence>MPKCVPREEKPSYPGGYPRPPYSITEKQSPPPQEGSTLPLSESSGGSTSDALNEQEVSTTMENYSSTDKETTTNKYTEKSTERKFLQSTASEGNTTQAASVFIQQSGEVTSRSVGYPNAGLTATASREVKSSKRTLTRGSSKSPYANSNETAYTETPVSQGTQPRTYEKNHTDIPVEEKTQSNTEISSGGTPNANNGETAKDVSVVTLKTARARSSKNPLSSTERDTTGHKLWEGQSTTRATHHSSENTESSTETRKNAETTTSGEVECTMATTNEFTKSSEKIFFTGEQLSEETKPHSSVETPLTEILASGSEQKLASASSDSSSISSRETDYPDQTPFFLATTLLEISPMTEQSRSSVQTATEQSPASPASEMTPVTKRSSASPASEMSAGTEQSPASPASEMSPVTEQSPASPASEM</sequence>
<evidence type="ECO:0000313" key="2">
    <source>
        <dbReference type="EMBL" id="VDM65953.1"/>
    </source>
</evidence>
<reference evidence="2 3" key="1">
    <citation type="submission" date="2018-11" db="EMBL/GenBank/DDBJ databases">
        <authorList>
            <consortium name="Pathogen Informatics"/>
        </authorList>
    </citation>
    <scope>NUCLEOTIDE SEQUENCE [LARGE SCALE GENOMIC DNA]</scope>
</reference>
<feature type="compositionally biased region" description="Basic and acidic residues" evidence="1">
    <location>
        <begin position="223"/>
        <end position="233"/>
    </location>
</feature>
<dbReference type="Proteomes" id="UP000270094">
    <property type="component" value="Unassembled WGS sequence"/>
</dbReference>
<feature type="compositionally biased region" description="Basic and acidic residues" evidence="1">
    <location>
        <begin position="1"/>
        <end position="11"/>
    </location>
</feature>
<feature type="region of interest" description="Disordered" evidence="1">
    <location>
        <begin position="289"/>
        <end position="339"/>
    </location>
</feature>
<organism evidence="2 3">
    <name type="scientific">Strongylus vulgaris</name>
    <name type="common">Blood worm</name>
    <dbReference type="NCBI Taxonomy" id="40348"/>
    <lineage>
        <taxon>Eukaryota</taxon>
        <taxon>Metazoa</taxon>
        <taxon>Ecdysozoa</taxon>
        <taxon>Nematoda</taxon>
        <taxon>Chromadorea</taxon>
        <taxon>Rhabditida</taxon>
        <taxon>Rhabditina</taxon>
        <taxon>Rhabditomorpha</taxon>
        <taxon>Strongyloidea</taxon>
        <taxon>Strongylidae</taxon>
        <taxon>Strongylus</taxon>
    </lineage>
</organism>
<accession>A0A3P7IDM2</accession>
<feature type="compositionally biased region" description="Polar residues" evidence="1">
    <location>
        <begin position="379"/>
        <end position="400"/>
    </location>
</feature>
<feature type="compositionally biased region" description="Basic and acidic residues" evidence="1">
    <location>
        <begin position="67"/>
        <end position="85"/>
    </location>
</feature>
<feature type="non-terminal residue" evidence="2">
    <location>
        <position position="420"/>
    </location>
</feature>
<feature type="region of interest" description="Disordered" evidence="1">
    <location>
        <begin position="1"/>
        <end position="95"/>
    </location>
</feature>
<proteinExistence type="predicted"/>
<protein>
    <submittedName>
        <fullName evidence="2">Uncharacterized protein</fullName>
    </submittedName>
</protein>
<dbReference type="EMBL" id="UYYB01001740">
    <property type="protein sequence ID" value="VDM65953.1"/>
    <property type="molecule type" value="Genomic_DNA"/>
</dbReference>
<feature type="region of interest" description="Disordered" evidence="1">
    <location>
        <begin position="352"/>
        <end position="420"/>
    </location>
</feature>
<feature type="compositionally biased region" description="Polar residues" evidence="1">
    <location>
        <begin position="137"/>
        <end position="165"/>
    </location>
</feature>
<name>A0A3P7IDM2_STRVU</name>
<feature type="compositionally biased region" description="Low complexity" evidence="1">
    <location>
        <begin position="318"/>
        <end position="329"/>
    </location>
</feature>
<feature type="compositionally biased region" description="Polar residues" evidence="1">
    <location>
        <begin position="86"/>
        <end position="95"/>
    </location>
</feature>
<feature type="compositionally biased region" description="Polar residues" evidence="1">
    <location>
        <begin position="406"/>
        <end position="420"/>
    </location>
</feature>
<feature type="compositionally biased region" description="Polar residues" evidence="1">
    <location>
        <begin position="352"/>
        <end position="370"/>
    </location>
</feature>